<feature type="active site" description="Charge relay system" evidence="6">
    <location>
        <position position="147"/>
    </location>
</feature>
<dbReference type="CDD" id="cd04077">
    <property type="entry name" value="Peptidases_S8_PCSK9_ProteinaseK_like"/>
    <property type="match status" value="1"/>
</dbReference>
<dbReference type="OrthoDB" id="206201at2759"/>
<evidence type="ECO:0000256" key="3">
    <source>
        <dbReference type="ARBA" id="ARBA00022729"/>
    </source>
</evidence>
<gene>
    <name evidence="11" type="ORF">AAL_00310</name>
</gene>
<feature type="active site" description="Charge relay system" evidence="6">
    <location>
        <position position="178"/>
    </location>
</feature>
<name>A0A166RN32_9HYPO</name>
<evidence type="ECO:0000256" key="5">
    <source>
        <dbReference type="ARBA" id="ARBA00022825"/>
    </source>
</evidence>
<evidence type="ECO:0000256" key="2">
    <source>
        <dbReference type="ARBA" id="ARBA00022670"/>
    </source>
</evidence>
<feature type="active site" description="Charge relay system" evidence="6">
    <location>
        <position position="333"/>
    </location>
</feature>
<dbReference type="PRINTS" id="PR00723">
    <property type="entry name" value="SUBTILISIN"/>
</dbReference>
<evidence type="ECO:0000256" key="1">
    <source>
        <dbReference type="ARBA" id="ARBA00011073"/>
    </source>
</evidence>
<dbReference type="InterPro" id="IPR015500">
    <property type="entry name" value="Peptidase_S8_subtilisin-rel"/>
</dbReference>
<protein>
    <submittedName>
        <fullName evidence="11">Alkaline serine protease P32</fullName>
    </submittedName>
</protein>
<accession>A0A166RN32</accession>
<evidence type="ECO:0000313" key="11">
    <source>
        <dbReference type="EMBL" id="OAA32845.1"/>
    </source>
</evidence>
<evidence type="ECO:0000256" key="8">
    <source>
        <dbReference type="SAM" id="SignalP"/>
    </source>
</evidence>
<dbReference type="InterPro" id="IPR034193">
    <property type="entry name" value="PCSK9_ProteinaseK-like"/>
</dbReference>
<dbReference type="InterPro" id="IPR037045">
    <property type="entry name" value="S8pro/Inhibitor_I9_sf"/>
</dbReference>
<dbReference type="PROSITE" id="PS00138">
    <property type="entry name" value="SUBTILASE_SER"/>
    <property type="match status" value="1"/>
</dbReference>
<dbReference type="InterPro" id="IPR050131">
    <property type="entry name" value="Peptidase_S8_subtilisin-like"/>
</dbReference>
<dbReference type="SUPFAM" id="SSF52743">
    <property type="entry name" value="Subtilisin-like"/>
    <property type="match status" value="1"/>
</dbReference>
<dbReference type="Gene3D" id="3.40.50.200">
    <property type="entry name" value="Peptidase S8/S53 domain"/>
    <property type="match status" value="1"/>
</dbReference>
<dbReference type="InterPro" id="IPR010259">
    <property type="entry name" value="S8pro/Inhibitor_I9"/>
</dbReference>
<dbReference type="Proteomes" id="UP000078544">
    <property type="component" value="Unassembled WGS sequence"/>
</dbReference>
<evidence type="ECO:0000313" key="12">
    <source>
        <dbReference type="Proteomes" id="UP000078544"/>
    </source>
</evidence>
<dbReference type="InterPro" id="IPR023827">
    <property type="entry name" value="Peptidase_S8_Asp-AS"/>
</dbReference>
<dbReference type="GO" id="GO:0006508">
    <property type="term" value="P:proteolysis"/>
    <property type="evidence" value="ECO:0007669"/>
    <property type="project" value="UniProtKB-KW"/>
</dbReference>
<dbReference type="PROSITE" id="PS00136">
    <property type="entry name" value="SUBTILASE_ASP"/>
    <property type="match status" value="1"/>
</dbReference>
<dbReference type="GO" id="GO:0004252">
    <property type="term" value="F:serine-type endopeptidase activity"/>
    <property type="evidence" value="ECO:0007669"/>
    <property type="project" value="UniProtKB-UniRule"/>
</dbReference>
<feature type="domain" description="Inhibitor I9" evidence="10">
    <location>
        <begin position="60"/>
        <end position="104"/>
    </location>
</feature>
<dbReference type="PROSITE" id="PS00137">
    <property type="entry name" value="SUBTILASE_HIS"/>
    <property type="match status" value="1"/>
</dbReference>
<feature type="chain" id="PRO_5012949597" evidence="8">
    <location>
        <begin position="16"/>
        <end position="386"/>
    </location>
</feature>
<dbReference type="STRING" id="1081109.A0A166RN32"/>
<evidence type="ECO:0000259" key="9">
    <source>
        <dbReference type="Pfam" id="PF00082"/>
    </source>
</evidence>
<dbReference type="Pfam" id="PF05922">
    <property type="entry name" value="Inhibitor_I9"/>
    <property type="match status" value="1"/>
</dbReference>
<feature type="signal peptide" evidence="8">
    <location>
        <begin position="1"/>
        <end position="15"/>
    </location>
</feature>
<evidence type="ECO:0000259" key="10">
    <source>
        <dbReference type="Pfam" id="PF05922"/>
    </source>
</evidence>
<dbReference type="Pfam" id="PF00082">
    <property type="entry name" value="Peptidase_S8"/>
    <property type="match status" value="1"/>
</dbReference>
<dbReference type="InterPro" id="IPR036852">
    <property type="entry name" value="Peptidase_S8/S53_dom_sf"/>
</dbReference>
<keyword evidence="4 6" id="KW-0378">Hydrolase</keyword>
<comment type="similarity">
    <text evidence="1 6 7">Belongs to the peptidase S8 family.</text>
</comment>
<dbReference type="PANTHER" id="PTHR43806:SF58">
    <property type="entry name" value="ALKALINE PROTEASE 1-RELATED"/>
    <property type="match status" value="1"/>
</dbReference>
<evidence type="ECO:0000256" key="7">
    <source>
        <dbReference type="RuleBase" id="RU003355"/>
    </source>
</evidence>
<dbReference type="EMBL" id="AZGY01000001">
    <property type="protein sequence ID" value="OAA32845.1"/>
    <property type="molecule type" value="Genomic_DNA"/>
</dbReference>
<dbReference type="PROSITE" id="PS51892">
    <property type="entry name" value="SUBTILASE"/>
    <property type="match status" value="1"/>
</dbReference>
<evidence type="ECO:0000256" key="4">
    <source>
        <dbReference type="ARBA" id="ARBA00022801"/>
    </source>
</evidence>
<dbReference type="InterPro" id="IPR023828">
    <property type="entry name" value="Peptidase_S8_Ser-AS"/>
</dbReference>
<keyword evidence="2 6" id="KW-0645">Protease</keyword>
<dbReference type="InterPro" id="IPR000209">
    <property type="entry name" value="Peptidase_S8/S53_dom"/>
</dbReference>
<organism evidence="11 12">
    <name type="scientific">Moelleriella libera RCEF 2490</name>
    <dbReference type="NCBI Taxonomy" id="1081109"/>
    <lineage>
        <taxon>Eukaryota</taxon>
        <taxon>Fungi</taxon>
        <taxon>Dikarya</taxon>
        <taxon>Ascomycota</taxon>
        <taxon>Pezizomycotina</taxon>
        <taxon>Sordariomycetes</taxon>
        <taxon>Hypocreomycetidae</taxon>
        <taxon>Hypocreales</taxon>
        <taxon>Clavicipitaceae</taxon>
        <taxon>Moelleriella</taxon>
    </lineage>
</organism>
<keyword evidence="12" id="KW-1185">Reference proteome</keyword>
<dbReference type="InterPro" id="IPR022398">
    <property type="entry name" value="Peptidase_S8_His-AS"/>
</dbReference>
<evidence type="ECO:0000256" key="6">
    <source>
        <dbReference type="PROSITE-ProRule" id="PRU01240"/>
    </source>
</evidence>
<keyword evidence="3 8" id="KW-0732">Signal</keyword>
<dbReference type="AlphaFoldDB" id="A0A166RN32"/>
<dbReference type="FunFam" id="3.40.50.200:FF:000014">
    <property type="entry name" value="Proteinase K"/>
    <property type="match status" value="1"/>
</dbReference>
<dbReference type="GO" id="GO:0005576">
    <property type="term" value="C:extracellular region"/>
    <property type="evidence" value="ECO:0007669"/>
    <property type="project" value="UniProtKB-ARBA"/>
</dbReference>
<keyword evidence="5 6" id="KW-0720">Serine protease</keyword>
<dbReference type="Gene3D" id="3.30.70.80">
    <property type="entry name" value="Peptidase S8 propeptide/proteinase inhibitor I9"/>
    <property type="match status" value="1"/>
</dbReference>
<reference evidence="11 12" key="1">
    <citation type="journal article" date="2016" name="Genome Biol. Evol.">
        <title>Divergent and convergent evolution of fungal pathogenicity.</title>
        <authorList>
            <person name="Shang Y."/>
            <person name="Xiao G."/>
            <person name="Zheng P."/>
            <person name="Cen K."/>
            <person name="Zhan S."/>
            <person name="Wang C."/>
        </authorList>
    </citation>
    <scope>NUCLEOTIDE SEQUENCE [LARGE SCALE GENOMIC DNA]</scope>
    <source>
        <strain evidence="11 12">RCEF 2490</strain>
    </source>
</reference>
<comment type="caution">
    <text evidence="11">The sequence shown here is derived from an EMBL/GenBank/DDBJ whole genome shotgun (WGS) entry which is preliminary data.</text>
</comment>
<sequence length="386" mass="39370">MQLSVLISLLPAVLAAPAEVARRAEPAPLLEPRGVKIIADKYIIKYKPGVARVATDASINAIEAKADYVYNTFNGFAGQLTTEEVETLRNRDDVEYVEKDAMFYINAVVEQGNAPWGLGRISNKAKGSKTYKYDSSAGEGTCVYIIDTGIEASHPEFEGRATFLKSFIEGENNDGNGHGTHCAGTIGSKSYGIAKKAKLFGIKVLGNQGGGSTSAIIAGMDLAGKDHKTRGCPKGAVANMSLGGGFSAALNQAAAALASSGLFLAVAAGNDNKDAAGFSPASEPSVCTVGATDVNDKKSTFSNFGSVVDIFAPGTDVLSTWIGGGSKSISGTSMASPHIAGLGAYLLGLGGQAAGLCAKMQGSAQKGVITGLPSGTANNLAFNGAA</sequence>
<dbReference type="PANTHER" id="PTHR43806">
    <property type="entry name" value="PEPTIDASE S8"/>
    <property type="match status" value="1"/>
</dbReference>
<proteinExistence type="inferred from homology"/>
<dbReference type="SUPFAM" id="SSF54897">
    <property type="entry name" value="Protease propeptides/inhibitors"/>
    <property type="match status" value="1"/>
</dbReference>
<feature type="domain" description="Peptidase S8/S53" evidence="9">
    <location>
        <begin position="138"/>
        <end position="347"/>
    </location>
</feature>